<dbReference type="EMBL" id="CP036279">
    <property type="protein sequence ID" value="QDU62424.1"/>
    <property type="molecule type" value="Genomic_DNA"/>
</dbReference>
<gene>
    <name evidence="1" type="ORF">Pan216_32910</name>
</gene>
<organism evidence="1 2">
    <name type="scientific">Kolteria novifilia</name>
    <dbReference type="NCBI Taxonomy" id="2527975"/>
    <lineage>
        <taxon>Bacteria</taxon>
        <taxon>Pseudomonadati</taxon>
        <taxon>Planctomycetota</taxon>
        <taxon>Planctomycetia</taxon>
        <taxon>Kolteriales</taxon>
        <taxon>Kolteriaceae</taxon>
        <taxon>Kolteria</taxon>
    </lineage>
</organism>
<dbReference type="KEGG" id="knv:Pan216_32910"/>
<protein>
    <submittedName>
        <fullName evidence="1">ImpE protein</fullName>
    </submittedName>
</protein>
<proteinExistence type="predicted"/>
<reference evidence="1 2" key="1">
    <citation type="submission" date="2019-02" db="EMBL/GenBank/DDBJ databases">
        <title>Deep-cultivation of Planctomycetes and their phenomic and genomic characterization uncovers novel biology.</title>
        <authorList>
            <person name="Wiegand S."/>
            <person name="Jogler M."/>
            <person name="Boedeker C."/>
            <person name="Pinto D."/>
            <person name="Vollmers J."/>
            <person name="Rivas-Marin E."/>
            <person name="Kohn T."/>
            <person name="Peeters S.H."/>
            <person name="Heuer A."/>
            <person name="Rast P."/>
            <person name="Oberbeckmann S."/>
            <person name="Bunk B."/>
            <person name="Jeske O."/>
            <person name="Meyerdierks A."/>
            <person name="Storesund J.E."/>
            <person name="Kallscheuer N."/>
            <person name="Luecker S."/>
            <person name="Lage O.M."/>
            <person name="Pohl T."/>
            <person name="Merkel B.J."/>
            <person name="Hornburger P."/>
            <person name="Mueller R.-W."/>
            <person name="Bruemmer F."/>
            <person name="Labrenz M."/>
            <person name="Spormann A.M."/>
            <person name="Op den Camp H."/>
            <person name="Overmann J."/>
            <person name="Amann R."/>
            <person name="Jetten M.S.M."/>
            <person name="Mascher T."/>
            <person name="Medema M.H."/>
            <person name="Devos D.P."/>
            <person name="Kaster A.-K."/>
            <person name="Ovreas L."/>
            <person name="Rohde M."/>
            <person name="Galperin M.Y."/>
            <person name="Jogler C."/>
        </authorList>
    </citation>
    <scope>NUCLEOTIDE SEQUENCE [LARGE SCALE GENOMIC DNA]</scope>
    <source>
        <strain evidence="1 2">Pan216</strain>
    </source>
</reference>
<dbReference type="AlphaFoldDB" id="A0A518B616"/>
<evidence type="ECO:0000313" key="1">
    <source>
        <dbReference type="EMBL" id="QDU62424.1"/>
    </source>
</evidence>
<dbReference type="PIRSF" id="PIRSF029288">
    <property type="entry name" value="SciE_ImpE"/>
    <property type="match status" value="1"/>
</dbReference>
<dbReference type="SUPFAM" id="SSF144059">
    <property type="entry name" value="ImpE-like"/>
    <property type="match status" value="1"/>
</dbReference>
<sequence>MTAKEAFEAGNLTGAIDACGQEVKANPTDSGKRAFLCELLAFAGNLERADKNLEALANVDPETMVAVMLFRHLIRAAQSREQFHTEGRLPEFLTEPGPLVQAYLRASILVREGEFTQAGELLEEQSESFPVIRGTCDGEPFEGLRDLDDLCAPILEVLTSTGKYYWVPLEQIEELSFDPPETLRDLLWRPARLNVAHGPDGVVYIPAIYPGTRNNEDDRLKLGRATDWTNREGGLVQGVGQRSFLVGDKDVPILELKELTIGEPSSS</sequence>
<name>A0A518B616_9BACT</name>
<dbReference type="Gene3D" id="1.25.40.10">
    <property type="entry name" value="Tetratricopeptide repeat domain"/>
    <property type="match status" value="1"/>
</dbReference>
<accession>A0A518B616</accession>
<dbReference type="InterPro" id="IPR009211">
    <property type="entry name" value="TagJ"/>
</dbReference>
<dbReference type="InterPro" id="IPR011990">
    <property type="entry name" value="TPR-like_helical_dom_sf"/>
</dbReference>
<dbReference type="Pfam" id="PF07024">
    <property type="entry name" value="ImpE"/>
    <property type="match status" value="1"/>
</dbReference>
<evidence type="ECO:0000313" key="2">
    <source>
        <dbReference type="Proteomes" id="UP000317093"/>
    </source>
</evidence>
<dbReference type="OrthoDB" id="5416084at2"/>
<dbReference type="Proteomes" id="UP000317093">
    <property type="component" value="Chromosome"/>
</dbReference>
<keyword evidence="2" id="KW-1185">Reference proteome</keyword>
<dbReference type="RefSeq" id="WP_145259166.1">
    <property type="nucleotide sequence ID" value="NZ_CP036279.1"/>
</dbReference>